<evidence type="ECO:0000259" key="1">
    <source>
        <dbReference type="Pfam" id="PF11835"/>
    </source>
</evidence>
<dbReference type="Proteomes" id="UP000004995">
    <property type="component" value="Unassembled WGS sequence"/>
</dbReference>
<proteinExistence type="predicted"/>
<dbReference type="Pfam" id="PF11835">
    <property type="entry name" value="RRM_8"/>
    <property type="match status" value="1"/>
</dbReference>
<dbReference type="EnsemblPlants" id="KQL14726">
    <property type="protein sequence ID" value="KQL14726"/>
    <property type="gene ID" value="SETIT_025204mg"/>
</dbReference>
<evidence type="ECO:0000313" key="2">
    <source>
        <dbReference type="EnsemblPlants" id="KQL14726"/>
    </source>
</evidence>
<reference evidence="3" key="1">
    <citation type="journal article" date="2012" name="Nat. Biotechnol.">
        <title>Reference genome sequence of the model plant Setaria.</title>
        <authorList>
            <person name="Bennetzen J.L."/>
            <person name="Schmutz J."/>
            <person name="Wang H."/>
            <person name="Percifield R."/>
            <person name="Hawkins J."/>
            <person name="Pontaroli A.C."/>
            <person name="Estep M."/>
            <person name="Feng L."/>
            <person name="Vaughn J.N."/>
            <person name="Grimwood J."/>
            <person name="Jenkins J."/>
            <person name="Barry K."/>
            <person name="Lindquist E."/>
            <person name="Hellsten U."/>
            <person name="Deshpande S."/>
            <person name="Wang X."/>
            <person name="Wu X."/>
            <person name="Mitros T."/>
            <person name="Triplett J."/>
            <person name="Yang X."/>
            <person name="Ye C.Y."/>
            <person name="Mauro-Herrera M."/>
            <person name="Wang L."/>
            <person name="Li P."/>
            <person name="Sharma M."/>
            <person name="Sharma R."/>
            <person name="Ronald P.C."/>
            <person name="Panaud O."/>
            <person name="Kellogg E.A."/>
            <person name="Brutnell T.P."/>
            <person name="Doust A.N."/>
            <person name="Tuskan G.A."/>
            <person name="Rokhsar D."/>
            <person name="Devos K.M."/>
        </authorList>
    </citation>
    <scope>NUCLEOTIDE SEQUENCE [LARGE SCALE GENOMIC DNA]</scope>
    <source>
        <strain evidence="3">cv. Yugu1</strain>
    </source>
</reference>
<dbReference type="EMBL" id="AGNK02001595">
    <property type="status" value="NOT_ANNOTATED_CDS"/>
    <property type="molecule type" value="Genomic_DNA"/>
</dbReference>
<feature type="domain" description="PTBP1-like RNA recognition motif 2" evidence="1">
    <location>
        <begin position="11"/>
        <end position="83"/>
    </location>
</feature>
<reference evidence="2" key="2">
    <citation type="submission" date="2018-08" db="UniProtKB">
        <authorList>
            <consortium name="EnsemblPlants"/>
        </authorList>
    </citation>
    <scope>IDENTIFICATION</scope>
    <source>
        <strain evidence="2">Yugu1</strain>
    </source>
</reference>
<accession>K3ZF55</accession>
<sequence>TSGAHQLFVEMSSQLEATAGAVLRVTVTHMLYRVTEEVLPQVYNVYGADSVVVFARAGYVEALVGFLSGGDAEQARDTTHGRQSHQHIISTPAITEPASDALTLPSCPTSTSCSALPLSLLVTHTTMDDVGIGNVRAKVRASPTDDYRSVFQGVKTSSFSSHSMASSELVRCNCKNNILSDDEEFQCYHYQKIQFGSANSTS</sequence>
<dbReference type="AlphaFoldDB" id="K3ZF55"/>
<dbReference type="InterPro" id="IPR012677">
    <property type="entry name" value="Nucleotide-bd_a/b_plait_sf"/>
</dbReference>
<name>K3ZF55_SETIT</name>
<evidence type="ECO:0000313" key="3">
    <source>
        <dbReference type="Proteomes" id="UP000004995"/>
    </source>
</evidence>
<dbReference type="InterPro" id="IPR021790">
    <property type="entry name" value="PTBP1-like_RRM2"/>
</dbReference>
<dbReference type="STRING" id="4555.K3ZF55"/>
<dbReference type="SUPFAM" id="SSF54928">
    <property type="entry name" value="RNA-binding domain, RBD"/>
    <property type="match status" value="1"/>
</dbReference>
<organism evidence="2 3">
    <name type="scientific">Setaria italica</name>
    <name type="common">Foxtail millet</name>
    <name type="synonym">Panicum italicum</name>
    <dbReference type="NCBI Taxonomy" id="4555"/>
    <lineage>
        <taxon>Eukaryota</taxon>
        <taxon>Viridiplantae</taxon>
        <taxon>Streptophyta</taxon>
        <taxon>Embryophyta</taxon>
        <taxon>Tracheophyta</taxon>
        <taxon>Spermatophyta</taxon>
        <taxon>Magnoliopsida</taxon>
        <taxon>Liliopsida</taxon>
        <taxon>Poales</taxon>
        <taxon>Poaceae</taxon>
        <taxon>PACMAD clade</taxon>
        <taxon>Panicoideae</taxon>
        <taxon>Panicodae</taxon>
        <taxon>Paniceae</taxon>
        <taxon>Cenchrinae</taxon>
        <taxon>Setaria</taxon>
    </lineage>
</organism>
<dbReference type="GO" id="GO:0003676">
    <property type="term" value="F:nucleic acid binding"/>
    <property type="evidence" value="ECO:0007669"/>
    <property type="project" value="InterPro"/>
</dbReference>
<dbReference type="Gramene" id="KQL14726">
    <property type="protein sequence ID" value="KQL14726"/>
    <property type="gene ID" value="SETIT_025204mg"/>
</dbReference>
<dbReference type="HOGENOM" id="CLU_1357758_0_0_1"/>
<protein>
    <recommendedName>
        <fullName evidence="1">PTBP1-like RNA recognition motif 2 domain-containing protein</fullName>
    </recommendedName>
</protein>
<dbReference type="Gene3D" id="3.30.70.330">
    <property type="match status" value="1"/>
</dbReference>
<keyword evidence="3" id="KW-1185">Reference proteome</keyword>
<dbReference type="InParanoid" id="K3ZF55"/>
<dbReference type="InterPro" id="IPR035979">
    <property type="entry name" value="RBD_domain_sf"/>
</dbReference>